<feature type="transmembrane region" description="Helical" evidence="1">
    <location>
        <begin position="250"/>
        <end position="268"/>
    </location>
</feature>
<keyword evidence="1" id="KW-0812">Transmembrane</keyword>
<name>A0A2P2CDT1_9ZZZZ</name>
<gene>
    <name evidence="2" type="ORF">NOCA120099</name>
</gene>
<evidence type="ECO:0008006" key="3">
    <source>
        <dbReference type="Google" id="ProtNLM"/>
    </source>
</evidence>
<dbReference type="AlphaFoldDB" id="A0A2P2CDT1"/>
<protein>
    <recommendedName>
        <fullName evidence="3">Glycosyltransferase RgtA/B/C/D-like domain-containing protein</fullName>
    </recommendedName>
</protein>
<evidence type="ECO:0000313" key="2">
    <source>
        <dbReference type="EMBL" id="CUR60143.1"/>
    </source>
</evidence>
<feature type="transmembrane region" description="Helical" evidence="1">
    <location>
        <begin position="12"/>
        <end position="30"/>
    </location>
</feature>
<evidence type="ECO:0000256" key="1">
    <source>
        <dbReference type="SAM" id="Phobius"/>
    </source>
</evidence>
<feature type="transmembrane region" description="Helical" evidence="1">
    <location>
        <begin position="280"/>
        <end position="306"/>
    </location>
</feature>
<sequence length="462" mass="48696">MTRAVLAWLDEWRWCLVACVVSLAVLAEFVRVGGDWDWLVAMGDHVVSTGSVPDSVPFAAADTSGWRNVPVLAELLAAGLHVLGDRTVVLVHLVLVAATLAVMAAAARGRGARDAYVGGALAALVVGSLATLGVVRAQTLSLLPFALMLALVARQARRPDRGIWWAVPLVIVWGNLHGGALLGTCVLGAYLLVHRLRRRPSETVGVGVAALVGLCVTPQGWHTPQYYAEVFDNVSAQRAEGLWARPALDAPFDVLMLLAAVGLGVLVLRARRDLWEYVAVAGLVVATASAARHGVWLLLLLVLVAAGRREGRDGAREPRDDVRGPALREVVPVAYVAGVACVVALPLALLRGEAVLGARSEVVDTVAEVAGDRVVLAPAPLSEALAVAGVRLWASNPLDAFGHDDQAAYLDFLDGRPGGRAAVERVDVVVVGEESAPQALVVDDPAFAGQPCGGRWICYVRR</sequence>
<feature type="transmembrane region" description="Helical" evidence="1">
    <location>
        <begin position="119"/>
        <end position="143"/>
    </location>
</feature>
<reference evidence="2" key="1">
    <citation type="submission" date="2015-08" db="EMBL/GenBank/DDBJ databases">
        <authorList>
            <person name="Babu N.S."/>
            <person name="Beckwith C.J."/>
            <person name="Beseler K.G."/>
            <person name="Brison A."/>
            <person name="Carone J.V."/>
            <person name="Caskin T.P."/>
            <person name="Diamond M."/>
            <person name="Durham M.E."/>
            <person name="Foxe J.M."/>
            <person name="Go M."/>
            <person name="Henderson B.A."/>
            <person name="Jones I.B."/>
            <person name="McGettigan J.A."/>
            <person name="Micheletti S.J."/>
            <person name="Nasrallah M.E."/>
            <person name="Ortiz D."/>
            <person name="Piller C.R."/>
            <person name="Privatt S.R."/>
            <person name="Schneider S.L."/>
            <person name="Sharp S."/>
            <person name="Smith T.C."/>
            <person name="Stanton J.D."/>
            <person name="Ullery H.E."/>
            <person name="Wilson R.J."/>
            <person name="Serrano M.G."/>
            <person name="Buck G."/>
            <person name="Lee V."/>
            <person name="Wang Y."/>
            <person name="Carvalho R."/>
            <person name="Voegtly L."/>
            <person name="Shi R."/>
            <person name="Duckworth R."/>
            <person name="Johnson A."/>
            <person name="Loviza R."/>
            <person name="Walstead R."/>
            <person name="Shah Z."/>
            <person name="Kiflezghi M."/>
            <person name="Wade K."/>
            <person name="Ball S.L."/>
            <person name="Bradley K.W."/>
            <person name="Asai D.J."/>
            <person name="Bowman C.A."/>
            <person name="Russell D.A."/>
            <person name="Pope W.H."/>
            <person name="Jacobs-Sera D."/>
            <person name="Hendrix R.W."/>
            <person name="Hatfull G.F."/>
        </authorList>
    </citation>
    <scope>NUCLEOTIDE SEQUENCE</scope>
</reference>
<keyword evidence="1" id="KW-0472">Membrane</keyword>
<organism evidence="2">
    <name type="scientific">metagenome</name>
    <dbReference type="NCBI Taxonomy" id="256318"/>
    <lineage>
        <taxon>unclassified sequences</taxon>
        <taxon>metagenomes</taxon>
    </lineage>
</organism>
<dbReference type="EMBL" id="CZKB01000012">
    <property type="protein sequence ID" value="CUR60143.1"/>
    <property type="molecule type" value="Genomic_DNA"/>
</dbReference>
<feature type="transmembrane region" description="Helical" evidence="1">
    <location>
        <begin position="163"/>
        <end position="192"/>
    </location>
</feature>
<proteinExistence type="predicted"/>
<feature type="transmembrane region" description="Helical" evidence="1">
    <location>
        <begin position="89"/>
        <end position="107"/>
    </location>
</feature>
<accession>A0A2P2CDT1</accession>
<feature type="transmembrane region" description="Helical" evidence="1">
    <location>
        <begin position="204"/>
        <end position="221"/>
    </location>
</feature>
<feature type="transmembrane region" description="Helical" evidence="1">
    <location>
        <begin position="326"/>
        <end position="350"/>
    </location>
</feature>
<keyword evidence="1" id="KW-1133">Transmembrane helix</keyword>